<dbReference type="SUPFAM" id="SSF53756">
    <property type="entry name" value="UDP-Glycosyltransferase/glycogen phosphorylase"/>
    <property type="match status" value="1"/>
</dbReference>
<organism evidence="1 2">
    <name type="scientific">Arthrobacter silviterrae</name>
    <dbReference type="NCBI Taxonomy" id="2026658"/>
    <lineage>
        <taxon>Bacteria</taxon>
        <taxon>Bacillati</taxon>
        <taxon>Actinomycetota</taxon>
        <taxon>Actinomycetes</taxon>
        <taxon>Micrococcales</taxon>
        <taxon>Micrococcaceae</taxon>
        <taxon>Arthrobacter</taxon>
    </lineage>
</organism>
<dbReference type="EMBL" id="JAAKZI010000013">
    <property type="protein sequence ID" value="NGN83604.1"/>
    <property type="molecule type" value="Genomic_DNA"/>
</dbReference>
<comment type="caution">
    <text evidence="1">The sequence shown here is derived from an EMBL/GenBank/DDBJ whole genome shotgun (WGS) entry which is preliminary data.</text>
</comment>
<gene>
    <name evidence="1" type="ORF">G6N77_09060</name>
</gene>
<reference evidence="1 2" key="1">
    <citation type="submission" date="2020-02" db="EMBL/GenBank/DDBJ databases">
        <title>Genome sequence of the type strain DSM 27180 of Arthrobacter silviterrae.</title>
        <authorList>
            <person name="Gao J."/>
            <person name="Sun J."/>
        </authorList>
    </citation>
    <scope>NUCLEOTIDE SEQUENCE [LARGE SCALE GENOMIC DNA]</scope>
    <source>
        <strain evidence="1 2">DSM 27180</strain>
    </source>
</reference>
<sequence length="382" mass="42731">MIQISEFKYRSGECRTIVADELIKKNRTLIVETAGTGHRFYYVRLLVEAALQRGDRVALGLTESSFAQSEYGLHLEKYENQVSIIYVDSINLNSVEIASRKFNADLTIVPDGDIPSRQLLMKRKWSGSGSLTLLIMREHSQRTRNFLQSWGINGFKKILFHYVSRKARVRLVILKSSIWNGNSQLPIARDPVTSYATSESIQEIRLTWQLDAKLHWFGVFGNIDRRKNLDIIAQSLNQIGRADLGILIAGQCQEGVLEEANPYLEMLRKRGIRVVIVNRMLSDTEMDSAVAAVDTAVLAHSNESPSGIMGKAVSFGTHVVASGAKALKDDAGMIPQNAIWCPLDINEMVRTFQISIERSGSVKPLKGLGVEQFTDELLLVTH</sequence>
<name>A0ABX0DDZ4_9MICC</name>
<accession>A0ABX0DDZ4</accession>
<evidence type="ECO:0000313" key="1">
    <source>
        <dbReference type="EMBL" id="NGN83604.1"/>
    </source>
</evidence>
<proteinExistence type="predicted"/>
<evidence type="ECO:0000313" key="2">
    <source>
        <dbReference type="Proteomes" id="UP000479226"/>
    </source>
</evidence>
<protein>
    <recommendedName>
        <fullName evidence="3">Glycosyltransferase family 4 protein</fullName>
    </recommendedName>
</protein>
<dbReference type="RefSeq" id="WP_165181727.1">
    <property type="nucleotide sequence ID" value="NZ_JAAKZI010000013.1"/>
</dbReference>
<keyword evidence="2" id="KW-1185">Reference proteome</keyword>
<evidence type="ECO:0008006" key="3">
    <source>
        <dbReference type="Google" id="ProtNLM"/>
    </source>
</evidence>
<dbReference type="Gene3D" id="3.40.50.2000">
    <property type="entry name" value="Glycogen Phosphorylase B"/>
    <property type="match status" value="1"/>
</dbReference>
<dbReference type="Proteomes" id="UP000479226">
    <property type="component" value="Unassembled WGS sequence"/>
</dbReference>